<dbReference type="GeneID" id="79936487"/>
<dbReference type="Proteomes" id="UP000661025">
    <property type="component" value="Unassembled WGS sequence"/>
</dbReference>
<dbReference type="PANTHER" id="PTHR30290">
    <property type="entry name" value="PERIPLASMIC BINDING COMPONENT OF ABC TRANSPORTER"/>
    <property type="match status" value="1"/>
</dbReference>
<comment type="similarity">
    <text evidence="1">Belongs to the bacterial solute-binding protein 5 family.</text>
</comment>
<organism evidence="6 7">
    <name type="scientific">Streptomyces caniscabiei</name>
    <dbReference type="NCBI Taxonomy" id="2746961"/>
    <lineage>
        <taxon>Bacteria</taxon>
        <taxon>Bacillati</taxon>
        <taxon>Actinomycetota</taxon>
        <taxon>Actinomycetes</taxon>
        <taxon>Kitasatosporales</taxon>
        <taxon>Streptomycetaceae</taxon>
        <taxon>Streptomyces</taxon>
    </lineage>
</organism>
<dbReference type="AlphaFoldDB" id="A0A927L7R2"/>
<dbReference type="GO" id="GO:0042597">
    <property type="term" value="C:periplasmic space"/>
    <property type="evidence" value="ECO:0007669"/>
    <property type="project" value="UniProtKB-ARBA"/>
</dbReference>
<dbReference type="GO" id="GO:0015833">
    <property type="term" value="P:peptide transport"/>
    <property type="evidence" value="ECO:0007669"/>
    <property type="project" value="TreeGrafter"/>
</dbReference>
<feature type="domain" description="Solute-binding protein family 5" evidence="5">
    <location>
        <begin position="84"/>
        <end position="429"/>
    </location>
</feature>
<evidence type="ECO:0000256" key="1">
    <source>
        <dbReference type="ARBA" id="ARBA00005695"/>
    </source>
</evidence>
<accession>A0A927L7R2</accession>
<keyword evidence="3 4" id="KW-0732">Signal</keyword>
<dbReference type="Pfam" id="PF00496">
    <property type="entry name" value="SBP_bac_5"/>
    <property type="match status" value="1"/>
</dbReference>
<evidence type="ECO:0000313" key="6">
    <source>
        <dbReference type="EMBL" id="MBD9726336.1"/>
    </source>
</evidence>
<proteinExistence type="inferred from homology"/>
<feature type="chain" id="PRO_5039131426" evidence="4">
    <location>
        <begin position="21"/>
        <end position="519"/>
    </location>
</feature>
<dbReference type="PIRSF" id="PIRSF002741">
    <property type="entry name" value="MppA"/>
    <property type="match status" value="1"/>
</dbReference>
<dbReference type="Gene3D" id="3.40.190.10">
    <property type="entry name" value="Periplasmic binding protein-like II"/>
    <property type="match status" value="1"/>
</dbReference>
<feature type="signal peptide" evidence="4">
    <location>
        <begin position="1"/>
        <end position="20"/>
    </location>
</feature>
<dbReference type="PROSITE" id="PS51257">
    <property type="entry name" value="PROKAR_LIPOPROTEIN"/>
    <property type="match status" value="1"/>
</dbReference>
<dbReference type="InterPro" id="IPR039424">
    <property type="entry name" value="SBP_5"/>
</dbReference>
<evidence type="ECO:0000259" key="5">
    <source>
        <dbReference type="Pfam" id="PF00496"/>
    </source>
</evidence>
<keyword evidence="2" id="KW-0813">Transport</keyword>
<name>A0A927L7R2_9ACTN</name>
<dbReference type="GO" id="GO:1904680">
    <property type="term" value="F:peptide transmembrane transporter activity"/>
    <property type="evidence" value="ECO:0007669"/>
    <property type="project" value="TreeGrafter"/>
</dbReference>
<dbReference type="InterPro" id="IPR030678">
    <property type="entry name" value="Peptide/Ni-bd"/>
</dbReference>
<comment type="caution">
    <text evidence="6">The sequence shown here is derived from an EMBL/GenBank/DDBJ whole genome shotgun (WGS) entry which is preliminary data.</text>
</comment>
<evidence type="ECO:0000256" key="2">
    <source>
        <dbReference type="ARBA" id="ARBA00022448"/>
    </source>
</evidence>
<gene>
    <name evidence="6" type="ORF">IHE70_24570</name>
</gene>
<evidence type="ECO:0000256" key="3">
    <source>
        <dbReference type="ARBA" id="ARBA00022729"/>
    </source>
</evidence>
<dbReference type="PANTHER" id="PTHR30290:SF9">
    <property type="entry name" value="OLIGOPEPTIDE-BINDING PROTEIN APPA"/>
    <property type="match status" value="1"/>
</dbReference>
<dbReference type="GO" id="GO:0043190">
    <property type="term" value="C:ATP-binding cassette (ABC) transporter complex"/>
    <property type="evidence" value="ECO:0007669"/>
    <property type="project" value="InterPro"/>
</dbReference>
<dbReference type="InterPro" id="IPR000914">
    <property type="entry name" value="SBP_5_dom"/>
</dbReference>
<reference evidence="6" key="1">
    <citation type="submission" date="2020-09" db="EMBL/GenBank/DDBJ databases">
        <title>Streptomyces canutascabiei sp. nov., which causes potato common scab and is distributed across the world.</title>
        <authorList>
            <person name="Nguyen H.P."/>
            <person name="Weisberg A.J."/>
            <person name="Chang J.H."/>
            <person name="Clarke C.R."/>
        </authorList>
    </citation>
    <scope>NUCLEOTIDE SEQUENCE</scope>
    <source>
        <strain evidence="6">ID-01-6.2a</strain>
    </source>
</reference>
<protein>
    <submittedName>
        <fullName evidence="6">ABC transporter</fullName>
    </submittedName>
</protein>
<dbReference type="Gene3D" id="3.10.105.10">
    <property type="entry name" value="Dipeptide-binding Protein, Domain 3"/>
    <property type="match status" value="1"/>
</dbReference>
<dbReference type="EMBL" id="JACYXT010000011">
    <property type="protein sequence ID" value="MBD9726336.1"/>
    <property type="molecule type" value="Genomic_DNA"/>
</dbReference>
<sequence length="519" mass="54828">MKRRTALQASIGVVTALALAACGGGNSDDKSTGNAGPASVTIALSSAPNSLDPAQIAVGPFLNYVDPAYASLLTRKADGSLGAGLADKWGYVGKKNTKFKLHLREGVKFADGTPLTATDVVNSIKYFQKGSGPGGAWFRPLKFSTPDSSTVVITSPTPNPDMGTLFTPAYLGGAIISPAGLKDPKKLASATFGAGPYVYSAKQSVSGDHYVYVPNKNFYDKSAIHFEKITVKVMPNVNSQVQALKSGQIDLMFGTPDVAPTVKGNKAITTLQKPTTWAGLFLLDRDGTVVKGLADVRVRQALNHAIDRAAITKAVYGDYGTPVSQPTMPGYEGYSTEAEKMYPYDPAKAKQLLKAAGYKKLTIPVNYGSFDPVTTKMLQAVQDQLAKVGVTLKLKAAANFGGWINDLVSRKNAATVLSPGTGGDSNFYAQQPAFTKTGIMNVFGVDDPDFNAAYEQLAESDPQSRGAASKDLTDVIVRKALALPVSGTDTIVLYNSELRGVQFPKGTGQLISNTLWTTG</sequence>
<dbReference type="SUPFAM" id="SSF53850">
    <property type="entry name" value="Periplasmic binding protein-like II"/>
    <property type="match status" value="1"/>
</dbReference>
<dbReference type="RefSeq" id="WP_086796611.1">
    <property type="nucleotide sequence ID" value="NZ_CP119182.1"/>
</dbReference>
<evidence type="ECO:0000256" key="4">
    <source>
        <dbReference type="SAM" id="SignalP"/>
    </source>
</evidence>
<evidence type="ECO:0000313" key="7">
    <source>
        <dbReference type="Proteomes" id="UP000661025"/>
    </source>
</evidence>